<proteinExistence type="inferred from homology"/>
<comment type="function">
    <text evidence="10">Mannosylates Man(2)GlcNAc(2)-dolichol diphosphate and Man(1)GlcNAc(2)-dolichol diphosphate to form Man(3)GlcNAc(2)-dolichol diphosphate.</text>
</comment>
<evidence type="ECO:0000313" key="15">
    <source>
        <dbReference type="Proteomes" id="UP000030764"/>
    </source>
</evidence>
<keyword evidence="4" id="KW-0812">Transmembrane</keyword>
<reference evidence="13 15" key="1">
    <citation type="journal article" date="2014" name="Nat. Genet.">
        <title>Genome and transcriptome of the porcine whipworm Trichuris suis.</title>
        <authorList>
            <person name="Jex A.R."/>
            <person name="Nejsum P."/>
            <person name="Schwarz E.M."/>
            <person name="Hu L."/>
            <person name="Young N.D."/>
            <person name="Hall R.S."/>
            <person name="Korhonen P.K."/>
            <person name="Liao S."/>
            <person name="Thamsborg S."/>
            <person name="Xia J."/>
            <person name="Xu P."/>
            <person name="Wang S."/>
            <person name="Scheerlinck J.P."/>
            <person name="Hofmann A."/>
            <person name="Sternberg P.W."/>
            <person name="Wang J."/>
            <person name="Gasser R.B."/>
        </authorList>
    </citation>
    <scope>NUCLEOTIDE SEQUENCE [LARGE SCALE GENOMIC DNA]</scope>
    <source>
        <strain evidence="14">DCEP-RM93F</strain>
        <strain evidence="13">DCEP-RM93M</strain>
    </source>
</reference>
<dbReference type="PANTHER" id="PTHR45918">
    <property type="entry name" value="ALPHA-1,3/1,6-MANNOSYLTRANSFERASE ALG2"/>
    <property type="match status" value="1"/>
</dbReference>
<dbReference type="Proteomes" id="UP000030764">
    <property type="component" value="Unassembled WGS sequence"/>
</dbReference>
<evidence type="ECO:0000256" key="1">
    <source>
        <dbReference type="ARBA" id="ARBA00004922"/>
    </source>
</evidence>
<dbReference type="EMBL" id="KL367571">
    <property type="protein sequence ID" value="KFD63569.1"/>
    <property type="molecule type" value="Genomic_DNA"/>
</dbReference>
<keyword evidence="15" id="KW-1185">Reference proteome</keyword>
<dbReference type="GO" id="GO:0004378">
    <property type="term" value="F:GDP-Man:Man(1)GlcNAc(2)-PP-Dol alpha-1,3-mannosyltransferase activity"/>
    <property type="evidence" value="ECO:0007669"/>
    <property type="project" value="UniProtKB-UniRule"/>
</dbReference>
<dbReference type="EC" id="2.4.1.257" evidence="10"/>
<dbReference type="PANTHER" id="PTHR45918:SF1">
    <property type="entry name" value="ALPHA-1,3_1,6-MANNOSYLTRANSFERASE ALG2"/>
    <property type="match status" value="1"/>
</dbReference>
<dbReference type="UniPathway" id="UPA00378"/>
<evidence type="ECO:0000313" key="14">
    <source>
        <dbReference type="EMBL" id="KFD63569.1"/>
    </source>
</evidence>
<protein>
    <recommendedName>
        <fullName evidence="10">Alpha-1,3/1,6-mannosyltransferase ALG2</fullName>
        <ecNumber evidence="10">2.4.1.132</ecNumber>
        <ecNumber evidence="10">2.4.1.257</ecNumber>
    </recommendedName>
    <alternativeName>
        <fullName evidence="10">GDP-Man:Man(1)GlcNAc(2)-PP-Dol alpha-1,3-mannosyltransferase</fullName>
    </alternativeName>
</protein>
<comment type="similarity">
    <text evidence="10">Belongs to the glycosyltransferase group 1 family.</text>
</comment>
<dbReference type="Pfam" id="PF00534">
    <property type="entry name" value="Glycos_transf_1"/>
    <property type="match status" value="1"/>
</dbReference>
<evidence type="ECO:0000256" key="6">
    <source>
        <dbReference type="ARBA" id="ARBA00022989"/>
    </source>
</evidence>
<evidence type="ECO:0000256" key="8">
    <source>
        <dbReference type="ARBA" id="ARBA00045103"/>
    </source>
</evidence>
<evidence type="ECO:0000256" key="3">
    <source>
        <dbReference type="ARBA" id="ARBA00022679"/>
    </source>
</evidence>
<dbReference type="EC" id="2.4.1.132" evidence="10"/>
<comment type="pathway">
    <text evidence="1 10">Protein modification; protein glycosylation.</text>
</comment>
<comment type="subcellular location">
    <subcellularLocation>
        <location evidence="10">Endoplasmic reticulum membrane</location>
        <topology evidence="10">Single-pass membrane protein</topology>
    </subcellularLocation>
</comment>
<evidence type="ECO:0000259" key="11">
    <source>
        <dbReference type="Pfam" id="PF00534"/>
    </source>
</evidence>
<organism evidence="13 15">
    <name type="scientific">Trichuris suis</name>
    <name type="common">pig whipworm</name>
    <dbReference type="NCBI Taxonomy" id="68888"/>
    <lineage>
        <taxon>Eukaryota</taxon>
        <taxon>Metazoa</taxon>
        <taxon>Ecdysozoa</taxon>
        <taxon>Nematoda</taxon>
        <taxon>Enoplea</taxon>
        <taxon>Dorylaimia</taxon>
        <taxon>Trichinellida</taxon>
        <taxon>Trichuridae</taxon>
        <taxon>Trichuris</taxon>
    </lineage>
</organism>
<evidence type="ECO:0000259" key="12">
    <source>
        <dbReference type="Pfam" id="PF13439"/>
    </source>
</evidence>
<dbReference type="InterPro" id="IPR028098">
    <property type="entry name" value="Glyco_trans_4-like_N"/>
</dbReference>
<evidence type="ECO:0000256" key="4">
    <source>
        <dbReference type="ARBA" id="ARBA00022692"/>
    </source>
</evidence>
<feature type="domain" description="Glycosyl transferase family 1" evidence="11">
    <location>
        <begin position="280"/>
        <end position="403"/>
    </location>
</feature>
<keyword evidence="7" id="KW-0472">Membrane</keyword>
<dbReference type="AlphaFoldDB" id="A0A085MJY7"/>
<dbReference type="SUPFAM" id="SSF53756">
    <property type="entry name" value="UDP-Glycosyltransferase/glycogen phosphorylase"/>
    <property type="match status" value="2"/>
</dbReference>
<keyword evidence="5" id="KW-0256">Endoplasmic reticulum</keyword>
<dbReference type="EMBL" id="KL363188">
    <property type="protein sequence ID" value="KFD57533.1"/>
    <property type="molecule type" value="Genomic_DNA"/>
</dbReference>
<comment type="catalytic activity">
    <reaction evidence="8 10">
        <text>a beta-D-Man-(1-&gt;4)-beta-D-GlcNAc-(1-&gt;4)-alpha-D-GlcNAc-diphospho-di-trans,poly-cis-dolichol + GDP-alpha-D-mannose = an alpha-D-Man-(1-&gt;3)-beta-D-Man-(1-&gt;4)-beta-D-GlcNAc-(1-&gt;4)-alpha-D-GlcNAc-diphospho-di-trans,poly-cis-dolichol + GDP + H(+)</text>
        <dbReference type="Rhea" id="RHEA:29515"/>
        <dbReference type="Rhea" id="RHEA-COMP:19511"/>
        <dbReference type="Rhea" id="RHEA-COMP:19513"/>
        <dbReference type="ChEBI" id="CHEBI:15378"/>
        <dbReference type="ChEBI" id="CHEBI:57527"/>
        <dbReference type="ChEBI" id="CHEBI:58189"/>
        <dbReference type="ChEBI" id="CHEBI:58472"/>
        <dbReference type="ChEBI" id="CHEBI:132510"/>
        <dbReference type="EC" id="2.4.1.132"/>
    </reaction>
    <physiologicalReaction direction="left-to-right" evidence="8 10">
        <dbReference type="Rhea" id="RHEA:29516"/>
    </physiologicalReaction>
</comment>
<dbReference type="GO" id="GO:0102704">
    <property type="term" value="F:GDP-Man:Man(2)GlcNAc(2)-PP-Dol alpha-1,6-mannosyltransferase activity"/>
    <property type="evidence" value="ECO:0007669"/>
    <property type="project" value="UniProtKB-UniRule"/>
</dbReference>
<evidence type="ECO:0000256" key="5">
    <source>
        <dbReference type="ARBA" id="ARBA00022824"/>
    </source>
</evidence>
<keyword evidence="2 10" id="KW-0328">Glycosyltransferase</keyword>
<name>A0A085MJY7_9BILA</name>
<evidence type="ECO:0000256" key="2">
    <source>
        <dbReference type="ARBA" id="ARBA00022676"/>
    </source>
</evidence>
<sequence length="436" mass="49593">MRILFCHPEFWLGGGEAVVFDMILALRERGHIVHLATGHCDPFWVEKLERNVDEMICSAVTMAGDYFHGMQYVALKAWFKWGRIFDLIMLDACPGAAPLLKLLFRRRIYYYCHFPYQFMLPTSRVDAFLMSIEMRIIEAWCLSFCDFVSTNSRYTSTISAFANSYNRFIFTAAQVAHRHLAGMTNRNCKLLYPAVPNVTVDGRLMDAKSSLSLPKVYFLSLNRYWPDKRVDIALSAFDNGQCKGFSPKEIRSPCFVARKQMIFPFLQGHLRKLVNESVWNSISLVVAGSVEKRLSTSLQVVEQLQRMAEELDISSKVVFLQNITAQEKTHLLSHCLALLYTSPMEHFGITPIEASHFGKPVIAVDSCGCKETINNGSTGLLVEFSPQGFANAMAKLLLASKDELEEYAANCEQWIQSTFSLNVFKNTFFNHLELID</sequence>
<dbReference type="Gene3D" id="3.40.50.2000">
    <property type="entry name" value="Glycogen Phosphorylase B"/>
    <property type="match status" value="2"/>
</dbReference>
<gene>
    <name evidence="13" type="ORF">M513_01636</name>
    <name evidence="14" type="ORF">M514_01636</name>
</gene>
<accession>A0A085MJY7</accession>
<keyword evidence="6" id="KW-1133">Transmembrane helix</keyword>
<evidence type="ECO:0000256" key="7">
    <source>
        <dbReference type="ARBA" id="ARBA00023136"/>
    </source>
</evidence>
<keyword evidence="3 10" id="KW-0808">Transferase</keyword>
<dbReference type="GO" id="GO:0005789">
    <property type="term" value="C:endoplasmic reticulum membrane"/>
    <property type="evidence" value="ECO:0007669"/>
    <property type="project" value="UniProtKB-SubCell"/>
</dbReference>
<dbReference type="InterPro" id="IPR001296">
    <property type="entry name" value="Glyco_trans_1"/>
</dbReference>
<dbReference type="InterPro" id="IPR027054">
    <property type="entry name" value="ALG2"/>
</dbReference>
<evidence type="ECO:0000256" key="9">
    <source>
        <dbReference type="ARBA" id="ARBA00045104"/>
    </source>
</evidence>
<dbReference type="Pfam" id="PF13439">
    <property type="entry name" value="Glyco_transf_4"/>
    <property type="match status" value="1"/>
</dbReference>
<feature type="domain" description="Glycosyltransferase subfamily 4-like N-terminal" evidence="12">
    <location>
        <begin position="13"/>
        <end position="155"/>
    </location>
</feature>
<evidence type="ECO:0000313" key="13">
    <source>
        <dbReference type="EMBL" id="KFD57533.1"/>
    </source>
</evidence>
<comment type="catalytic activity">
    <reaction evidence="9 10">
        <text>an alpha-D-Man-(1-&gt;3)-beta-D-Man-(1-&gt;4)-beta-D-GlcNAc-(1-&gt;4)-alpha-D-GlcNAc-diphospho-di-trans,poly-cis-dolichol + GDP-alpha-D-mannose = an alpha-D-Man-(1-&gt;3)-[alpha-D-Man-(1-&gt;6)]-beta-D-Man-(1-&gt;4)-beta-D-GlcNAc-(1-&gt;4)-alpha-D-GlcNAc-diphospho-di-trans,poly-cis-dolichol + GDP + H(+)</text>
        <dbReference type="Rhea" id="RHEA:29519"/>
        <dbReference type="Rhea" id="RHEA-COMP:19513"/>
        <dbReference type="Rhea" id="RHEA-COMP:19515"/>
        <dbReference type="ChEBI" id="CHEBI:15378"/>
        <dbReference type="ChEBI" id="CHEBI:57527"/>
        <dbReference type="ChEBI" id="CHEBI:58189"/>
        <dbReference type="ChEBI" id="CHEBI:132510"/>
        <dbReference type="ChEBI" id="CHEBI:132511"/>
        <dbReference type="EC" id="2.4.1.257"/>
    </reaction>
    <physiologicalReaction direction="left-to-right" evidence="9 10">
        <dbReference type="Rhea" id="RHEA:29520"/>
    </physiologicalReaction>
</comment>
<evidence type="ECO:0000256" key="10">
    <source>
        <dbReference type="RuleBase" id="RU367136"/>
    </source>
</evidence>
<dbReference type="Proteomes" id="UP000030758">
    <property type="component" value="Unassembled WGS sequence"/>
</dbReference>